<feature type="active site" description="Acyl-ester intermediate" evidence="13">
    <location>
        <position position="74"/>
    </location>
</feature>
<dbReference type="GO" id="GO:0008360">
    <property type="term" value="P:regulation of cell shape"/>
    <property type="evidence" value="ECO:0007669"/>
    <property type="project" value="UniProtKB-KW"/>
</dbReference>
<dbReference type="InterPro" id="IPR001967">
    <property type="entry name" value="Peptidase_S11_N"/>
</dbReference>
<comment type="function">
    <text evidence="1">Removes C-terminal D-alanyl residues from sugar-peptide cell wall precursors.</text>
</comment>
<comment type="similarity">
    <text evidence="3 15">Belongs to the peptidase S11 family.</text>
</comment>
<dbReference type="PANTHER" id="PTHR21581:SF6">
    <property type="entry name" value="TRAFFICKING PROTEIN PARTICLE COMPLEX SUBUNIT 12"/>
    <property type="match status" value="1"/>
</dbReference>
<evidence type="ECO:0000256" key="4">
    <source>
        <dbReference type="ARBA" id="ARBA00012448"/>
    </source>
</evidence>
<dbReference type="AlphaFoldDB" id="A0A2A5B8A7"/>
<feature type="domain" description="Peptidase S11 D-Ala-D-Ala carboxypeptidase A C-terminal" evidence="16">
    <location>
        <begin position="288"/>
        <end position="378"/>
    </location>
</feature>
<dbReference type="PRINTS" id="PR00725">
    <property type="entry name" value="DADACBPTASE1"/>
</dbReference>
<dbReference type="InterPro" id="IPR037167">
    <property type="entry name" value="Peptidase_S11_C_sf"/>
</dbReference>
<dbReference type="Gene3D" id="2.60.410.10">
    <property type="entry name" value="D-Ala-D-Ala carboxypeptidase, C-terminal domain"/>
    <property type="match status" value="1"/>
</dbReference>
<organism evidence="17 18">
    <name type="scientific">SAR86 cluster bacterium</name>
    <dbReference type="NCBI Taxonomy" id="2030880"/>
    <lineage>
        <taxon>Bacteria</taxon>
        <taxon>Pseudomonadati</taxon>
        <taxon>Pseudomonadota</taxon>
        <taxon>Gammaproteobacteria</taxon>
        <taxon>SAR86 cluster</taxon>
    </lineage>
</organism>
<feature type="binding site" evidence="14">
    <location>
        <position position="238"/>
    </location>
    <ligand>
        <name>substrate</name>
    </ligand>
</feature>
<sequence length="399" mass="44412">MSSKITFSHSPFLRGISRVFLFLATMASVELSIAAPAIIPRAPEIAATSYILIDAKTGQILVQENADEALPPASLTKIMTAYITVEEILNGNLSLRDEVHISEKAWRMEGSKMFVGVNTQVEVEDLLRGIIIQSGNDASVAMAEHIAGSEEAFADMMNQYAEVLGMSGTFYMNASGLDTEMYYNTMSARDLSLLTRATITRHAEFYPMYAEREFTYNDIRQTNRNRLLFRDRNVDGLKTGWTDAAGYCLVASAERDGMRLISVVMGTASEEARAIETQKLLTYGFRYYETHKLYDANQVLTNVQVWSGAQNSVDLVIEDEVYITIPRGQAESMTATVDVDEIIQAPLENRQIMGVVNVVLNNDILYSGNVVTLEPVEQGGMLKRFVDWVTLIFSNMFSG</sequence>
<evidence type="ECO:0000256" key="2">
    <source>
        <dbReference type="ARBA" id="ARBA00004752"/>
    </source>
</evidence>
<keyword evidence="8 17" id="KW-0378">Hydrolase</keyword>
<gene>
    <name evidence="17" type="ORF">COA96_02860</name>
</gene>
<dbReference type="InterPro" id="IPR018044">
    <property type="entry name" value="Peptidase_S11"/>
</dbReference>
<evidence type="ECO:0000256" key="6">
    <source>
        <dbReference type="ARBA" id="ARBA00022670"/>
    </source>
</evidence>
<dbReference type="Pfam" id="PF00768">
    <property type="entry name" value="Peptidase_S11"/>
    <property type="match status" value="1"/>
</dbReference>
<evidence type="ECO:0000256" key="8">
    <source>
        <dbReference type="ARBA" id="ARBA00022801"/>
    </source>
</evidence>
<evidence type="ECO:0000256" key="15">
    <source>
        <dbReference type="RuleBase" id="RU004016"/>
    </source>
</evidence>
<dbReference type="EC" id="3.4.16.4" evidence="4"/>
<evidence type="ECO:0000256" key="12">
    <source>
        <dbReference type="ARBA" id="ARBA00034000"/>
    </source>
</evidence>
<dbReference type="SMART" id="SM00936">
    <property type="entry name" value="PBP5_C"/>
    <property type="match status" value="1"/>
</dbReference>
<evidence type="ECO:0000313" key="18">
    <source>
        <dbReference type="Proteomes" id="UP000218327"/>
    </source>
</evidence>
<dbReference type="InterPro" id="IPR015956">
    <property type="entry name" value="Peniciliin-bd_prot_C_sf"/>
</dbReference>
<dbReference type="UniPathway" id="UPA00219"/>
<dbReference type="GO" id="GO:0009252">
    <property type="term" value="P:peptidoglycan biosynthetic process"/>
    <property type="evidence" value="ECO:0007669"/>
    <property type="project" value="UniProtKB-UniPathway"/>
</dbReference>
<comment type="caution">
    <text evidence="17">The sequence shown here is derived from an EMBL/GenBank/DDBJ whole genome shotgun (WGS) entry which is preliminary data.</text>
</comment>
<dbReference type="SUPFAM" id="SSF69189">
    <property type="entry name" value="Penicillin-binding protein associated domain"/>
    <property type="match status" value="1"/>
</dbReference>
<dbReference type="GO" id="GO:0009002">
    <property type="term" value="F:serine-type D-Ala-D-Ala carboxypeptidase activity"/>
    <property type="evidence" value="ECO:0007669"/>
    <property type="project" value="UniProtKB-EC"/>
</dbReference>
<protein>
    <recommendedName>
        <fullName evidence="4">serine-type D-Ala-D-Ala carboxypeptidase</fullName>
        <ecNumber evidence="4">3.4.16.4</ecNumber>
    </recommendedName>
</protein>
<feature type="active site" description="Proton acceptor" evidence="13">
    <location>
        <position position="77"/>
    </location>
</feature>
<evidence type="ECO:0000256" key="5">
    <source>
        <dbReference type="ARBA" id="ARBA00022645"/>
    </source>
</evidence>
<evidence type="ECO:0000256" key="3">
    <source>
        <dbReference type="ARBA" id="ARBA00007164"/>
    </source>
</evidence>
<proteinExistence type="inferred from homology"/>
<keyword evidence="6" id="KW-0645">Protease</keyword>
<reference evidence="18" key="1">
    <citation type="submission" date="2017-08" db="EMBL/GenBank/DDBJ databases">
        <title>A dynamic microbial community with high functional redundancy inhabits the cold, oxic subseafloor aquifer.</title>
        <authorList>
            <person name="Tully B.J."/>
            <person name="Wheat C.G."/>
            <person name="Glazer B.T."/>
            <person name="Huber J.A."/>
        </authorList>
    </citation>
    <scope>NUCLEOTIDE SEQUENCE [LARGE SCALE GENOMIC DNA]</scope>
</reference>
<evidence type="ECO:0000256" key="13">
    <source>
        <dbReference type="PIRSR" id="PIRSR618044-1"/>
    </source>
</evidence>
<dbReference type="Pfam" id="PF07943">
    <property type="entry name" value="PBP5_C"/>
    <property type="match status" value="1"/>
</dbReference>
<comment type="pathway">
    <text evidence="2">Cell wall biogenesis; peptidoglycan biosynthesis.</text>
</comment>
<keyword evidence="5 17" id="KW-0121">Carboxypeptidase</keyword>
<dbReference type="GO" id="GO:0071555">
    <property type="term" value="P:cell wall organization"/>
    <property type="evidence" value="ECO:0007669"/>
    <property type="project" value="UniProtKB-KW"/>
</dbReference>
<keyword evidence="10" id="KW-0573">Peptidoglycan synthesis</keyword>
<evidence type="ECO:0000256" key="14">
    <source>
        <dbReference type="PIRSR" id="PIRSR618044-2"/>
    </source>
</evidence>
<dbReference type="PANTHER" id="PTHR21581">
    <property type="entry name" value="D-ALANYL-D-ALANINE CARBOXYPEPTIDASE"/>
    <property type="match status" value="1"/>
</dbReference>
<dbReference type="Gene3D" id="3.40.710.10">
    <property type="entry name" value="DD-peptidase/beta-lactamase superfamily"/>
    <property type="match status" value="1"/>
</dbReference>
<dbReference type="Proteomes" id="UP000218327">
    <property type="component" value="Unassembled WGS sequence"/>
</dbReference>
<dbReference type="SUPFAM" id="SSF56601">
    <property type="entry name" value="beta-lactamase/transpeptidase-like"/>
    <property type="match status" value="1"/>
</dbReference>
<evidence type="ECO:0000256" key="9">
    <source>
        <dbReference type="ARBA" id="ARBA00022960"/>
    </source>
</evidence>
<evidence type="ECO:0000256" key="1">
    <source>
        <dbReference type="ARBA" id="ARBA00003217"/>
    </source>
</evidence>
<evidence type="ECO:0000256" key="7">
    <source>
        <dbReference type="ARBA" id="ARBA00022729"/>
    </source>
</evidence>
<accession>A0A2A5B8A7</accession>
<dbReference type="InterPro" id="IPR012907">
    <property type="entry name" value="Peptidase_S11_C"/>
</dbReference>
<keyword evidence="9" id="KW-0133">Cell shape</keyword>
<evidence type="ECO:0000256" key="11">
    <source>
        <dbReference type="ARBA" id="ARBA00023316"/>
    </source>
</evidence>
<feature type="active site" evidence="13">
    <location>
        <position position="134"/>
    </location>
</feature>
<evidence type="ECO:0000259" key="16">
    <source>
        <dbReference type="SMART" id="SM00936"/>
    </source>
</evidence>
<dbReference type="InterPro" id="IPR012338">
    <property type="entry name" value="Beta-lactam/transpept-like"/>
</dbReference>
<evidence type="ECO:0000313" key="17">
    <source>
        <dbReference type="EMBL" id="PCJ27807.1"/>
    </source>
</evidence>
<name>A0A2A5B8A7_9GAMM</name>
<dbReference type="GO" id="GO:0006508">
    <property type="term" value="P:proteolysis"/>
    <property type="evidence" value="ECO:0007669"/>
    <property type="project" value="UniProtKB-KW"/>
</dbReference>
<keyword evidence="11" id="KW-0961">Cell wall biogenesis/degradation</keyword>
<dbReference type="EMBL" id="NVVJ01000005">
    <property type="protein sequence ID" value="PCJ27807.1"/>
    <property type="molecule type" value="Genomic_DNA"/>
</dbReference>
<comment type="catalytic activity">
    <reaction evidence="12">
        <text>Preferential cleavage: (Ac)2-L-Lys-D-Ala-|-D-Ala. Also transpeptidation of peptidyl-alanyl moieties that are N-acyl substituents of D-alanine.</text>
        <dbReference type="EC" id="3.4.16.4"/>
    </reaction>
</comment>
<evidence type="ECO:0000256" key="10">
    <source>
        <dbReference type="ARBA" id="ARBA00022984"/>
    </source>
</evidence>
<keyword evidence="7" id="KW-0732">Signal</keyword>